<dbReference type="CDD" id="cd01949">
    <property type="entry name" value="GGDEF"/>
    <property type="match status" value="1"/>
</dbReference>
<dbReference type="Gene3D" id="3.30.70.270">
    <property type="match status" value="1"/>
</dbReference>
<keyword evidence="1" id="KW-0472">Membrane</keyword>
<feature type="transmembrane region" description="Helical" evidence="1">
    <location>
        <begin position="28"/>
        <end position="56"/>
    </location>
</feature>
<dbReference type="Pfam" id="PF00990">
    <property type="entry name" value="GGDEF"/>
    <property type="match status" value="1"/>
</dbReference>
<evidence type="ECO:0000313" key="4">
    <source>
        <dbReference type="Proteomes" id="UP000317036"/>
    </source>
</evidence>
<comment type="caution">
    <text evidence="3">The sequence shown here is derived from an EMBL/GenBank/DDBJ whole genome shotgun (WGS) entry which is preliminary data.</text>
</comment>
<dbReference type="PANTHER" id="PTHR45138">
    <property type="entry name" value="REGULATORY COMPONENTS OF SENSORY TRANSDUCTION SYSTEM"/>
    <property type="match status" value="1"/>
</dbReference>
<dbReference type="EMBL" id="VNJI01000008">
    <property type="protein sequence ID" value="TVY10364.1"/>
    <property type="molecule type" value="Genomic_DNA"/>
</dbReference>
<sequence>MILLNNWSIAQRYRGRLVGTAFGLVQSVVWIVLVLGYLSVRVVIAACLFMVLGWVLGQQYDKVKYYSEKDALTKLYNRRFIARVFPKLKSLMDRRQKKLGLFVVDVDQFKKINDMYGHVIGDKVLTELSNLLLANVRNTDFVARWGGDEFVIVSPDIGVDGADKVITRMKEKLEALRRANDWTLSVSIGSAIYPDEADTLEALIHEADQKMYQIKFGE</sequence>
<name>A0A559KE24_9BACL</name>
<dbReference type="SUPFAM" id="SSF55073">
    <property type="entry name" value="Nucleotide cyclase"/>
    <property type="match status" value="1"/>
</dbReference>
<gene>
    <name evidence="3" type="ORF">FPZ49_08160</name>
</gene>
<keyword evidence="4" id="KW-1185">Reference proteome</keyword>
<protein>
    <submittedName>
        <fullName evidence="3">GGDEF domain-containing protein</fullName>
    </submittedName>
</protein>
<dbReference type="SMART" id="SM00267">
    <property type="entry name" value="GGDEF"/>
    <property type="match status" value="1"/>
</dbReference>
<dbReference type="Proteomes" id="UP000317036">
    <property type="component" value="Unassembled WGS sequence"/>
</dbReference>
<accession>A0A559KE24</accession>
<dbReference type="InterPro" id="IPR000160">
    <property type="entry name" value="GGDEF_dom"/>
</dbReference>
<evidence type="ECO:0000259" key="2">
    <source>
        <dbReference type="PROSITE" id="PS50887"/>
    </source>
</evidence>
<feature type="domain" description="GGDEF" evidence="2">
    <location>
        <begin position="97"/>
        <end position="218"/>
    </location>
</feature>
<dbReference type="InterPro" id="IPR050469">
    <property type="entry name" value="Diguanylate_Cyclase"/>
</dbReference>
<dbReference type="NCBIfam" id="TIGR00254">
    <property type="entry name" value="GGDEF"/>
    <property type="match status" value="1"/>
</dbReference>
<dbReference type="FunFam" id="3.30.70.270:FF:000001">
    <property type="entry name" value="Diguanylate cyclase domain protein"/>
    <property type="match status" value="1"/>
</dbReference>
<dbReference type="GO" id="GO:0005886">
    <property type="term" value="C:plasma membrane"/>
    <property type="evidence" value="ECO:0007669"/>
    <property type="project" value="TreeGrafter"/>
</dbReference>
<dbReference type="AlphaFoldDB" id="A0A559KE24"/>
<organism evidence="3 4">
    <name type="scientific">Paenibacillus cremeus</name>
    <dbReference type="NCBI Taxonomy" id="2163881"/>
    <lineage>
        <taxon>Bacteria</taxon>
        <taxon>Bacillati</taxon>
        <taxon>Bacillota</taxon>
        <taxon>Bacilli</taxon>
        <taxon>Bacillales</taxon>
        <taxon>Paenibacillaceae</taxon>
        <taxon>Paenibacillus</taxon>
    </lineage>
</organism>
<dbReference type="PROSITE" id="PS50887">
    <property type="entry name" value="GGDEF"/>
    <property type="match status" value="1"/>
</dbReference>
<proteinExistence type="predicted"/>
<keyword evidence="1" id="KW-1133">Transmembrane helix</keyword>
<dbReference type="PANTHER" id="PTHR45138:SF9">
    <property type="entry name" value="DIGUANYLATE CYCLASE DGCM-RELATED"/>
    <property type="match status" value="1"/>
</dbReference>
<evidence type="ECO:0000256" key="1">
    <source>
        <dbReference type="SAM" id="Phobius"/>
    </source>
</evidence>
<dbReference type="InterPro" id="IPR043128">
    <property type="entry name" value="Rev_trsase/Diguanyl_cyclase"/>
</dbReference>
<dbReference type="GO" id="GO:0052621">
    <property type="term" value="F:diguanylate cyclase activity"/>
    <property type="evidence" value="ECO:0007669"/>
    <property type="project" value="TreeGrafter"/>
</dbReference>
<dbReference type="OrthoDB" id="9759607at2"/>
<evidence type="ECO:0000313" key="3">
    <source>
        <dbReference type="EMBL" id="TVY10364.1"/>
    </source>
</evidence>
<dbReference type="GO" id="GO:1902201">
    <property type="term" value="P:negative regulation of bacterial-type flagellum-dependent cell motility"/>
    <property type="evidence" value="ECO:0007669"/>
    <property type="project" value="TreeGrafter"/>
</dbReference>
<dbReference type="InterPro" id="IPR029787">
    <property type="entry name" value="Nucleotide_cyclase"/>
</dbReference>
<keyword evidence="1" id="KW-0812">Transmembrane</keyword>
<dbReference type="GO" id="GO:0043709">
    <property type="term" value="P:cell adhesion involved in single-species biofilm formation"/>
    <property type="evidence" value="ECO:0007669"/>
    <property type="project" value="TreeGrafter"/>
</dbReference>
<reference evidence="3 4" key="1">
    <citation type="submission" date="2019-07" db="EMBL/GenBank/DDBJ databases">
        <authorList>
            <person name="Kim J."/>
        </authorList>
    </citation>
    <scope>NUCLEOTIDE SEQUENCE [LARGE SCALE GENOMIC DNA]</scope>
    <source>
        <strain evidence="3 4">JC52</strain>
    </source>
</reference>